<proteinExistence type="predicted"/>
<accession>A0A383BZB6</accession>
<dbReference type="AlphaFoldDB" id="A0A383BZB6"/>
<protein>
    <submittedName>
        <fullName evidence="1">Uncharacterized protein</fullName>
    </submittedName>
</protein>
<evidence type="ECO:0000313" key="1">
    <source>
        <dbReference type="EMBL" id="SVE25241.1"/>
    </source>
</evidence>
<reference evidence="1" key="1">
    <citation type="submission" date="2018-05" db="EMBL/GenBank/DDBJ databases">
        <authorList>
            <person name="Lanie J.A."/>
            <person name="Ng W.-L."/>
            <person name="Kazmierczak K.M."/>
            <person name="Andrzejewski T.M."/>
            <person name="Davidsen T.M."/>
            <person name="Wayne K.J."/>
            <person name="Tettelin H."/>
            <person name="Glass J.I."/>
            <person name="Rusch D."/>
            <person name="Podicherti R."/>
            <person name="Tsui H.-C.T."/>
            <person name="Winkler M.E."/>
        </authorList>
    </citation>
    <scope>NUCLEOTIDE SEQUENCE</scope>
</reference>
<organism evidence="1">
    <name type="scientific">marine metagenome</name>
    <dbReference type="NCBI Taxonomy" id="408172"/>
    <lineage>
        <taxon>unclassified sequences</taxon>
        <taxon>metagenomes</taxon>
        <taxon>ecological metagenomes</taxon>
    </lineage>
</organism>
<name>A0A383BZB6_9ZZZZ</name>
<feature type="non-terminal residue" evidence="1">
    <location>
        <position position="1"/>
    </location>
</feature>
<sequence length="47" mass="5194">TFITVVSRDGQLKALDRELRLEVHDEVIALTQSDNAEALIEILTGAE</sequence>
<gene>
    <name evidence="1" type="ORF">METZ01_LOCUS478095</name>
</gene>
<dbReference type="EMBL" id="UINC01204491">
    <property type="protein sequence ID" value="SVE25241.1"/>
    <property type="molecule type" value="Genomic_DNA"/>
</dbReference>